<dbReference type="InterPro" id="IPR011006">
    <property type="entry name" value="CheY-like_superfamily"/>
</dbReference>
<dbReference type="SMART" id="SM00387">
    <property type="entry name" value="HATPase_c"/>
    <property type="match status" value="1"/>
</dbReference>
<dbReference type="EMBL" id="MSLT01000023">
    <property type="protein sequence ID" value="OUD12114.1"/>
    <property type="molecule type" value="Genomic_DNA"/>
</dbReference>
<dbReference type="InterPro" id="IPR003661">
    <property type="entry name" value="HisK_dim/P_dom"/>
</dbReference>
<evidence type="ECO:0000313" key="15">
    <source>
        <dbReference type="EMBL" id="OUD12114.1"/>
    </source>
</evidence>
<evidence type="ECO:0000256" key="2">
    <source>
        <dbReference type="ARBA" id="ARBA00004370"/>
    </source>
</evidence>
<comment type="subcellular location">
    <subcellularLocation>
        <location evidence="2">Membrane</location>
    </subcellularLocation>
</comment>
<feature type="domain" description="Response regulatory" evidence="14">
    <location>
        <begin position="447"/>
        <end position="560"/>
    </location>
</feature>
<keyword evidence="16" id="KW-1185">Reference proteome</keyword>
<dbReference type="PANTHER" id="PTHR43047:SF72">
    <property type="entry name" value="OSMOSENSING HISTIDINE PROTEIN KINASE SLN1"/>
    <property type="match status" value="1"/>
</dbReference>
<dbReference type="PROSITE" id="PS50110">
    <property type="entry name" value="RESPONSE_REGULATORY"/>
    <property type="match status" value="3"/>
</dbReference>
<dbReference type="GO" id="GO:0005524">
    <property type="term" value="F:ATP binding"/>
    <property type="evidence" value="ECO:0007669"/>
    <property type="project" value="UniProtKB-KW"/>
</dbReference>
<evidence type="ECO:0000256" key="4">
    <source>
        <dbReference type="ARBA" id="ARBA00022553"/>
    </source>
</evidence>
<evidence type="ECO:0000256" key="12">
    <source>
        <dbReference type="PROSITE-ProRule" id="PRU00169"/>
    </source>
</evidence>
<feature type="domain" description="Histidine kinase" evidence="13">
    <location>
        <begin position="193"/>
        <end position="415"/>
    </location>
</feature>
<dbReference type="EC" id="2.7.13.3" evidence="3"/>
<feature type="modified residue" description="4-aspartylphosphate" evidence="12">
    <location>
        <position position="60"/>
    </location>
</feature>
<evidence type="ECO:0000256" key="5">
    <source>
        <dbReference type="ARBA" id="ARBA00022679"/>
    </source>
</evidence>
<dbReference type="GO" id="GO:0000155">
    <property type="term" value="F:phosphorelay sensor kinase activity"/>
    <property type="evidence" value="ECO:0007669"/>
    <property type="project" value="InterPro"/>
</dbReference>
<keyword evidence="10" id="KW-0472">Membrane</keyword>
<comment type="caution">
    <text evidence="15">The sequence shown here is derived from an EMBL/GenBank/DDBJ whole genome shotgun (WGS) entry which is preliminary data.</text>
</comment>
<dbReference type="SMART" id="SM00388">
    <property type="entry name" value="HisKA"/>
    <property type="match status" value="1"/>
</dbReference>
<keyword evidence="4 12" id="KW-0597">Phosphoprotein</keyword>
<dbReference type="CDD" id="cd00156">
    <property type="entry name" value="REC"/>
    <property type="match status" value="1"/>
</dbReference>
<evidence type="ECO:0000256" key="11">
    <source>
        <dbReference type="ARBA" id="ARBA00023306"/>
    </source>
</evidence>
<keyword evidence="5" id="KW-0808">Transferase</keyword>
<keyword evidence="11" id="KW-0131">Cell cycle</keyword>
<protein>
    <recommendedName>
        <fullName evidence="3">histidine kinase</fullName>
        <ecNumber evidence="3">2.7.13.3</ecNumber>
    </recommendedName>
</protein>
<proteinExistence type="predicted"/>
<dbReference type="Pfam" id="PF00072">
    <property type="entry name" value="Response_reg"/>
    <property type="match status" value="3"/>
</dbReference>
<feature type="modified residue" description="4-aspartylphosphate" evidence="12">
    <location>
        <position position="622"/>
    </location>
</feature>
<dbReference type="Pfam" id="PF02518">
    <property type="entry name" value="HATPase_c"/>
    <property type="match status" value="1"/>
</dbReference>
<dbReference type="InterPro" id="IPR036890">
    <property type="entry name" value="HATPase_C_sf"/>
</dbReference>
<dbReference type="RefSeq" id="WP_086489026.1">
    <property type="nucleotide sequence ID" value="NZ_MSLT01000023.1"/>
</dbReference>
<evidence type="ECO:0000313" key="16">
    <source>
        <dbReference type="Proteomes" id="UP000194798"/>
    </source>
</evidence>
<dbReference type="SMART" id="SM00448">
    <property type="entry name" value="REC"/>
    <property type="match status" value="3"/>
</dbReference>
<evidence type="ECO:0000256" key="10">
    <source>
        <dbReference type="ARBA" id="ARBA00023136"/>
    </source>
</evidence>
<keyword evidence="7" id="KW-0418">Kinase</keyword>
<dbReference type="InterPro" id="IPR004358">
    <property type="entry name" value="Sig_transdc_His_kin-like_C"/>
</dbReference>
<evidence type="ECO:0000256" key="9">
    <source>
        <dbReference type="ARBA" id="ARBA00023012"/>
    </source>
</evidence>
<keyword evidence="8" id="KW-0067">ATP-binding</keyword>
<dbReference type="PRINTS" id="PR00344">
    <property type="entry name" value="BCTRLSENSOR"/>
</dbReference>
<dbReference type="FunFam" id="1.10.287.130:FF:000038">
    <property type="entry name" value="Sensory transduction histidine kinase"/>
    <property type="match status" value="1"/>
</dbReference>
<organism evidence="15 16">
    <name type="scientific">Thioflexithrix psekupsensis</name>
    <dbReference type="NCBI Taxonomy" id="1570016"/>
    <lineage>
        <taxon>Bacteria</taxon>
        <taxon>Pseudomonadati</taxon>
        <taxon>Pseudomonadota</taxon>
        <taxon>Gammaproteobacteria</taxon>
        <taxon>Thiotrichales</taxon>
        <taxon>Thioflexithrix</taxon>
    </lineage>
</organism>
<dbReference type="InterPro" id="IPR003594">
    <property type="entry name" value="HATPase_dom"/>
</dbReference>
<feature type="domain" description="Response regulatory" evidence="14">
    <location>
        <begin position="9"/>
        <end position="128"/>
    </location>
</feature>
<dbReference type="CDD" id="cd16922">
    <property type="entry name" value="HATPase_EvgS-ArcB-TorS-like"/>
    <property type="match status" value="1"/>
</dbReference>
<dbReference type="InterPro" id="IPR001789">
    <property type="entry name" value="Sig_transdc_resp-reg_receiver"/>
</dbReference>
<evidence type="ECO:0000256" key="8">
    <source>
        <dbReference type="ARBA" id="ARBA00022840"/>
    </source>
</evidence>
<dbReference type="Gene3D" id="3.40.50.2300">
    <property type="match status" value="3"/>
</dbReference>
<dbReference type="CDD" id="cd00082">
    <property type="entry name" value="HisKA"/>
    <property type="match status" value="1"/>
</dbReference>
<sequence>MDNNTSPLTILIVDDNKNNLFTLRNLIEEYILSVTILEAESGLLALNILAKNAVDLIILDVQMPDMDGFETAEMIRARKKSRHIPIVFLTAAYKSEEFQKKGFSLGAADYLTKPIDAPQLISRIKVYLRFIQQEREYNRMLEQKVQERTVELVTANQSLQAEISERNRVEKALQWAKESAEAANLAKSQFLANMSHELRTPLNAIIGYSEMLKEEAEDSGHEEYLEDLKKISSAGRHLLSLINDILDLSKIEAGRMEVCFEKFNLSELLNEVSDTIHPLVQKKSNHLAIDWHGDLGEMNSDRVKLNQILLNLLSNAAKFTEDGVIEFTVTQMQWEDQEWVCFKIKDNGIGMTKEQQKKLFQPFTQADSSTTRRYGGTGLGLTISKQFAEMMGGTIELDSQFGEGSTFTLALPMDGQALLSKKPAIREKTAPESTITTINPSPGNDHVLLIVASEDHARQKLQQDLTELGYAVAIARNEEEGLRLSQKLHPDSIILDVNMPEMKSWHLLANLRDNPLLSHIPVIMVSLEEQAKEGIALGAAECLIKPIRREQLAMVLSKLKINQPAGQMKRIMLVDDEYIIRHSMSLLLESEQCEVIEAHDGQQALQWLQKKPEELPDLILLDLNMPVMNGFEFLTQLRQDQRFRDIPVLVLTARHLSVEEYARLNNNAVDSIVAKEAMPYETVVAHIHDMIAGNKQRTFCEIPAHHPIRQPFYNNV</sequence>
<feature type="domain" description="Response regulatory" evidence="14">
    <location>
        <begin position="570"/>
        <end position="690"/>
    </location>
</feature>
<name>A0A251X3P6_9GAMM</name>
<feature type="modified residue" description="4-aspartylphosphate" evidence="12">
    <location>
        <position position="496"/>
    </location>
</feature>
<dbReference type="Proteomes" id="UP000194798">
    <property type="component" value="Unassembled WGS sequence"/>
</dbReference>
<dbReference type="OrthoDB" id="5619532at2"/>
<dbReference type="FunFam" id="3.30.565.10:FF:000010">
    <property type="entry name" value="Sensor histidine kinase RcsC"/>
    <property type="match status" value="1"/>
</dbReference>
<dbReference type="SUPFAM" id="SSF52172">
    <property type="entry name" value="CheY-like"/>
    <property type="match status" value="3"/>
</dbReference>
<comment type="catalytic activity">
    <reaction evidence="1">
        <text>ATP + protein L-histidine = ADP + protein N-phospho-L-histidine.</text>
        <dbReference type="EC" id="2.7.13.3"/>
    </reaction>
</comment>
<dbReference type="GO" id="GO:0009927">
    <property type="term" value="F:histidine phosphotransfer kinase activity"/>
    <property type="evidence" value="ECO:0007669"/>
    <property type="project" value="TreeGrafter"/>
</dbReference>
<keyword evidence="6" id="KW-0547">Nucleotide-binding</keyword>
<dbReference type="AlphaFoldDB" id="A0A251X3P6"/>
<dbReference type="GO" id="GO:0005886">
    <property type="term" value="C:plasma membrane"/>
    <property type="evidence" value="ECO:0007669"/>
    <property type="project" value="TreeGrafter"/>
</dbReference>
<accession>A0A251X3P6</accession>
<evidence type="ECO:0000259" key="13">
    <source>
        <dbReference type="PROSITE" id="PS50109"/>
    </source>
</evidence>
<evidence type="ECO:0000256" key="7">
    <source>
        <dbReference type="ARBA" id="ARBA00022777"/>
    </source>
</evidence>
<dbReference type="PROSITE" id="PS50109">
    <property type="entry name" value="HIS_KIN"/>
    <property type="match status" value="1"/>
</dbReference>
<dbReference type="InterPro" id="IPR005467">
    <property type="entry name" value="His_kinase_dom"/>
</dbReference>
<dbReference type="PANTHER" id="PTHR43047">
    <property type="entry name" value="TWO-COMPONENT HISTIDINE PROTEIN KINASE"/>
    <property type="match status" value="1"/>
</dbReference>
<dbReference type="Pfam" id="PF00512">
    <property type="entry name" value="HisKA"/>
    <property type="match status" value="1"/>
</dbReference>
<evidence type="ECO:0000256" key="1">
    <source>
        <dbReference type="ARBA" id="ARBA00000085"/>
    </source>
</evidence>
<evidence type="ECO:0000256" key="6">
    <source>
        <dbReference type="ARBA" id="ARBA00022741"/>
    </source>
</evidence>
<reference evidence="15 16" key="1">
    <citation type="submission" date="2016-12" db="EMBL/GenBank/DDBJ databases">
        <title>Thioflexothrix psekupsii D3 genome sequencing and assembly.</title>
        <authorList>
            <person name="Fomenkov A."/>
            <person name="Vincze T."/>
            <person name="Grabovich M."/>
            <person name="Anton B.P."/>
            <person name="Dubinina G."/>
            <person name="Orlova M."/>
            <person name="Belousova E."/>
            <person name="Roberts R.J."/>
        </authorList>
    </citation>
    <scope>NUCLEOTIDE SEQUENCE [LARGE SCALE GENOMIC DNA]</scope>
    <source>
        <strain evidence="15">D3</strain>
    </source>
</reference>
<dbReference type="Gene3D" id="3.30.565.10">
    <property type="entry name" value="Histidine kinase-like ATPase, C-terminal domain"/>
    <property type="match status" value="1"/>
</dbReference>
<dbReference type="SUPFAM" id="SSF55874">
    <property type="entry name" value="ATPase domain of HSP90 chaperone/DNA topoisomerase II/histidine kinase"/>
    <property type="match status" value="1"/>
</dbReference>
<dbReference type="Gene3D" id="1.10.287.130">
    <property type="match status" value="1"/>
</dbReference>
<gene>
    <name evidence="15" type="ORF">TPSD3_13380</name>
</gene>
<evidence type="ECO:0000256" key="3">
    <source>
        <dbReference type="ARBA" id="ARBA00012438"/>
    </source>
</evidence>
<keyword evidence="9" id="KW-0902">Two-component regulatory system</keyword>
<evidence type="ECO:0000259" key="14">
    <source>
        <dbReference type="PROSITE" id="PS50110"/>
    </source>
</evidence>